<accession>A0AAW3S0M4</accession>
<reference evidence="1" key="2">
    <citation type="journal article" date="2020" name="Front. Microbiol.">
        <title>Genetic Variants of the DSF Quorum Sensing System in Stenotrophomonas maltophilia Influence Virulence and Resistance Phenotypes Among Genotypically Diverse Clinical Isolates.</title>
        <authorList>
            <person name="Yero D."/>
            <person name="Huedo P."/>
            <person name="Conchillo-Sole O."/>
            <person name="Martinez-Servat S."/>
            <person name="Mamat U."/>
            <person name="Coves X."/>
            <person name="Llanas F."/>
            <person name="Roca I."/>
            <person name="Vila J."/>
            <person name="Schaible U.E."/>
            <person name="Daura X."/>
            <person name="Gibert I."/>
        </authorList>
    </citation>
    <scope>NUCLEOTIDE SEQUENCE</scope>
    <source>
        <strain evidence="1">OG156</strain>
    </source>
</reference>
<dbReference type="Proteomes" id="UP000822271">
    <property type="component" value="Unassembled WGS sequence"/>
</dbReference>
<reference evidence="1" key="1">
    <citation type="submission" date="2018-09" db="EMBL/GenBank/DDBJ databases">
        <authorList>
            <person name="Groschel M."/>
            <person name="Kohl T."/>
            <person name="Conchillo-Sole O."/>
            <person name="Mamat U."/>
            <person name="Yero D."/>
            <person name="Niemann S."/>
            <person name="Daura X."/>
            <person name="Gibert I."/>
        </authorList>
    </citation>
    <scope>NUCLEOTIDE SEQUENCE</scope>
    <source>
        <strain evidence="1">OG156</strain>
    </source>
</reference>
<dbReference type="EMBL" id="RAUE01000010">
    <property type="protein sequence ID" value="MBA0310401.1"/>
    <property type="molecule type" value="Genomic_DNA"/>
</dbReference>
<name>A0AAW3S0M4_STEMA</name>
<sequence>MHATVTASVRLRWWLRWYLAAVVWFARVTGMEPDWERVEWWIRRGLVLRTTRVGDGRCTD</sequence>
<gene>
    <name evidence="1" type="ORF">D7Y33_05125</name>
</gene>
<organism evidence="1 2">
    <name type="scientific">Stenotrophomonas maltophilia</name>
    <name type="common">Pseudomonas maltophilia</name>
    <name type="synonym">Xanthomonas maltophilia</name>
    <dbReference type="NCBI Taxonomy" id="40324"/>
    <lineage>
        <taxon>Bacteria</taxon>
        <taxon>Pseudomonadati</taxon>
        <taxon>Pseudomonadota</taxon>
        <taxon>Gammaproteobacteria</taxon>
        <taxon>Lysobacterales</taxon>
        <taxon>Lysobacteraceae</taxon>
        <taxon>Stenotrophomonas</taxon>
        <taxon>Stenotrophomonas maltophilia group</taxon>
    </lineage>
</organism>
<evidence type="ECO:0000313" key="1">
    <source>
        <dbReference type="EMBL" id="MBA0310401.1"/>
    </source>
</evidence>
<proteinExistence type="predicted"/>
<evidence type="ECO:0000313" key="2">
    <source>
        <dbReference type="Proteomes" id="UP000822271"/>
    </source>
</evidence>
<comment type="caution">
    <text evidence="1">The sequence shown here is derived from an EMBL/GenBank/DDBJ whole genome shotgun (WGS) entry which is preliminary data.</text>
</comment>
<dbReference type="AlphaFoldDB" id="A0AAW3S0M4"/>
<protein>
    <submittedName>
        <fullName evidence="1">Uncharacterized protein</fullName>
    </submittedName>
</protein>